<evidence type="ECO:0000313" key="3">
    <source>
        <dbReference type="Proteomes" id="UP000676194"/>
    </source>
</evidence>
<reference evidence="2" key="1">
    <citation type="submission" date="2021-05" db="EMBL/GenBank/DDBJ databases">
        <title>Complete genome sequence of the cellulolytic planctomycete Telmatocola sphagniphila SP2T and characterization of the first cellulase from planctomycetes.</title>
        <authorList>
            <person name="Rakitin A.L."/>
            <person name="Beletsky A.V."/>
            <person name="Naumoff D.G."/>
            <person name="Kulichevskaya I.S."/>
            <person name="Mardanov A.V."/>
            <person name="Ravin N.V."/>
            <person name="Dedysh S.N."/>
        </authorList>
    </citation>
    <scope>NUCLEOTIDE SEQUENCE</scope>
    <source>
        <strain evidence="2">SP2T</strain>
    </source>
</reference>
<dbReference type="KEGG" id="tsph:KIH39_19820"/>
<keyword evidence="3" id="KW-1185">Reference proteome</keyword>
<dbReference type="InterPro" id="IPR036691">
    <property type="entry name" value="Endo/exonu/phosph_ase_sf"/>
</dbReference>
<keyword evidence="2" id="KW-0378">Hydrolase</keyword>
<sequence length="278" mass="32140">MKFLFWNLKGNDAVTWQDRKTNILKHLSRMVAHYQIDYLLLAESKLVPNDWSNFNLGNANSKFVIAENVNPRFQVLYRVASTEISWVYNTPDNRLSIWNVALAEKPFLLCLVHFPSHQFWDKESISEHAGEVINQIRLQETQFSHSLRTIIVGDFNMNPYDAGMLSSLKFAAVSPRELAAKKRTVQQKEYRLFYNPMWSHFGDRSQGPPGTYFYKSAEHVNPGWHMLDQVLLSPEIMDELQDVQIIDSDGRETMSTEAGQPNGRRISDHFAVLFTLLS</sequence>
<dbReference type="Pfam" id="PF03372">
    <property type="entry name" value="Exo_endo_phos"/>
    <property type="match status" value="1"/>
</dbReference>
<keyword evidence="2" id="KW-0255">Endonuclease</keyword>
<feature type="domain" description="Endonuclease/exonuclease/phosphatase" evidence="1">
    <location>
        <begin position="5"/>
        <end position="269"/>
    </location>
</feature>
<name>A0A8E6EXB5_9BACT</name>
<dbReference type="EMBL" id="CP074694">
    <property type="protein sequence ID" value="QVL31076.1"/>
    <property type="molecule type" value="Genomic_DNA"/>
</dbReference>
<dbReference type="RefSeq" id="WP_213494957.1">
    <property type="nucleotide sequence ID" value="NZ_CP074694.1"/>
</dbReference>
<proteinExistence type="predicted"/>
<dbReference type="AlphaFoldDB" id="A0A8E6EXB5"/>
<evidence type="ECO:0000259" key="1">
    <source>
        <dbReference type="Pfam" id="PF03372"/>
    </source>
</evidence>
<gene>
    <name evidence="2" type="ORF">KIH39_19820</name>
</gene>
<accession>A0A8E6EXB5</accession>
<evidence type="ECO:0000313" key="2">
    <source>
        <dbReference type="EMBL" id="QVL31076.1"/>
    </source>
</evidence>
<organism evidence="2 3">
    <name type="scientific">Telmatocola sphagniphila</name>
    <dbReference type="NCBI Taxonomy" id="1123043"/>
    <lineage>
        <taxon>Bacteria</taxon>
        <taxon>Pseudomonadati</taxon>
        <taxon>Planctomycetota</taxon>
        <taxon>Planctomycetia</taxon>
        <taxon>Gemmatales</taxon>
        <taxon>Gemmataceae</taxon>
    </lineage>
</organism>
<keyword evidence="2" id="KW-0540">Nuclease</keyword>
<protein>
    <submittedName>
        <fullName evidence="2">Endonuclease/exonuclease/phosphatase family protein</fullName>
    </submittedName>
</protein>
<dbReference type="Gene3D" id="3.60.10.10">
    <property type="entry name" value="Endonuclease/exonuclease/phosphatase"/>
    <property type="match status" value="1"/>
</dbReference>
<dbReference type="GO" id="GO:0004519">
    <property type="term" value="F:endonuclease activity"/>
    <property type="evidence" value="ECO:0007669"/>
    <property type="project" value="UniProtKB-KW"/>
</dbReference>
<dbReference type="Proteomes" id="UP000676194">
    <property type="component" value="Chromosome"/>
</dbReference>
<dbReference type="SUPFAM" id="SSF56219">
    <property type="entry name" value="DNase I-like"/>
    <property type="match status" value="1"/>
</dbReference>
<dbReference type="InterPro" id="IPR005135">
    <property type="entry name" value="Endo/exonuclease/phosphatase"/>
</dbReference>